<feature type="domain" description="Intermembrane lipid transfer protein VPS13-like C-terminal" evidence="8">
    <location>
        <begin position="3959"/>
        <end position="4072"/>
    </location>
</feature>
<protein>
    <recommendedName>
        <fullName evidence="11">PH domain-containing protein</fullName>
    </recommendedName>
</protein>
<dbReference type="Pfam" id="PF12624">
    <property type="entry name" value="VPS13_N"/>
    <property type="match status" value="1"/>
</dbReference>
<dbReference type="Proteomes" id="UP000825935">
    <property type="component" value="Chromosome 21"/>
</dbReference>
<dbReference type="InterPro" id="IPR026854">
    <property type="entry name" value="VPS13_N"/>
</dbReference>
<evidence type="ECO:0000259" key="7">
    <source>
        <dbReference type="Pfam" id="PF25036"/>
    </source>
</evidence>
<dbReference type="GO" id="GO:0045053">
    <property type="term" value="P:protein retention in Golgi apparatus"/>
    <property type="evidence" value="ECO:0007669"/>
    <property type="project" value="TreeGrafter"/>
</dbReference>
<comment type="similarity">
    <text evidence="1">Belongs to the VPS13 family.</text>
</comment>
<evidence type="ECO:0008006" key="11">
    <source>
        <dbReference type="Google" id="ProtNLM"/>
    </source>
</evidence>
<dbReference type="OrthoDB" id="428159at2759"/>
<accession>A0A8T2SDA0</accession>
<dbReference type="InterPro" id="IPR056748">
    <property type="entry name" value="VPS13-like_C"/>
</dbReference>
<feature type="region of interest" description="Disordered" evidence="4">
    <location>
        <begin position="1044"/>
        <end position="1069"/>
    </location>
</feature>
<dbReference type="InterPro" id="IPR056747">
    <property type="entry name" value="VPS13-like_M"/>
</dbReference>
<proteinExistence type="inferred from homology"/>
<dbReference type="InterPro" id="IPR026847">
    <property type="entry name" value="VPS13"/>
</dbReference>
<evidence type="ECO:0000259" key="6">
    <source>
        <dbReference type="Pfam" id="PF25033"/>
    </source>
</evidence>
<feature type="domain" description="VPS13-like middle region" evidence="6">
    <location>
        <begin position="1263"/>
        <end position="1730"/>
    </location>
</feature>
<evidence type="ECO:0000256" key="2">
    <source>
        <dbReference type="ARBA" id="ARBA00022448"/>
    </source>
</evidence>
<dbReference type="PANTHER" id="PTHR16166">
    <property type="entry name" value="VACUOLAR PROTEIN SORTING-ASSOCIATED PROTEIN VPS13"/>
    <property type="match status" value="1"/>
</dbReference>
<sequence length="4339" mass="488401">MLEEHVAFYLQKYLGNYVKGLSKEALKISAWQGNVELTNMQLKPEALNSLKLPIKVKAGFLGSVKLKVPWSKLGKEPVIVLLDRIFILAEPQTNVEPRDDKTVQEEKSCKIQEKEMMILESKLGGSAKVEVNNSWLGSLISTIIGNLKLSITNIHIRYEDSESHPGHPFAIGLTLKKLAAHTVDENGEETFISSGPLDRIQKAGELQGLALYLDSDVKLWKPGKPWESLSQEDWNKLFEPGIKAQSNDLAAEKHQYLLQPVGASARYSKLGSGDSRTADRELQKAVLRLDDVTLSCSQAQYSDVLKMGENFSTLKKRMQYSQYRPSDSVMDNPKSWWYYTYKVISEQHKKASGRMSWDRIVHFTRLRKKYLSLYINCLQANTSSESCNGDKEIHELEKDLDIDVAVQWRILAHSYVDKSKKDQSSRKQEKGGWFSFLWSNQSDGDSNEPRKFSEEDWKQLNEFIGYEERTELSILPGQDPPDMLHTVLEIHMQHNATKLVDKDSCNIIELAAENLLCNAKFYGEMKQFNFKLGSYRLTSPEGLLAESESLHKAIGGEFILKPLNEDVDWSLSAKASPCYITYQKASFDEVLEFFQNSDAVSQTIALETAAALEATFGEVARSAQQQLNEALKQKPHFTLYLDIAAPKVIIPSEFYPDGNQQTKLLLDLGHFTLQTEEPRETESQEEQDLYMHFKLALTDVQIFLLDGEFIWRKHYDICDGSPGKLNIKTIKSFLSLLDKCGMTVVLQQICIPHPAYPSTRAAVHLPSLGFHFSPARYHRLMQVINTFQSHRPKEENAFRPWDPADFEGEVSVLEWKGIGNREAVWHRSYAALAGPFLYILDTPLANTVKRRVGFNSKQVFVIPPEFIGGVSNVLAVCDAGQLNNKVAESANTLLLRFDNEELRELWQQRLQAVVYRSSVPATVSEIMDSTAEQREKFVPNEKDTSKVIEKEKFFLIGALDELKVVISSGAIMGRKKTREQVLLGEEIPLLELRALGSRVEFVMGEYDMLVGAALQALEIQDKFSASENCDVRYLACSGLEVSEKSENKGTSGSMYARQANNRSKRGVKKSREKFFDTKDFLGEEEERVARLNRHSSSKGSDYYDAEDIDLMDNPHTKDPPNFKRIPGLLPNLKCLAQEDVPKYTEQDKFVKAEVVLFALDSPYYSNVDKQITVSLATLSFFCVRPTIMAMLDFANAITEEIGSSPQNNSSGDERSDGGEMKVAFDRKDSVVKGLLGSGKERTMFSLVLVMQKAVVNLNNEAGEQIATLAQNDLSCKIKVFPLSFSIFASLGNLRISDGSVQADHPYSFICDTRSPGSSSFIELEFSSFNKDDTDYEGYEYSLNGKLSEIRFIYLNRFIKEISSYFMGLTPQDPGYVVKIDNKVTDVEKLFTQSEVEGSPAIKLDLSLTKPILIMPRETKSKDFLELDVLHIKIINSIKWIGGGQDNPGAVRLDTTELHVEDIHLSIGINGEAGEGLIKKASGLSLRVTRSLRDLWHQVPEVDAFIKIEELKADLSDKEYQVITECAVSNLAEEANVLPPVSLLNAQGSSDEEIEEKEVEIRHTENQEMEISSSSQTPDGGPWITLIVTADISLVELSLFKGSTRDQALATAQVAGFWVAYKTNSQQESFVMASLRSLIVKDDREGTEPALQHMIGKADESEYSLENYSYGNDDNFRTDIGSSPQTMLVMDAKLSATSQMVSLRVQQPKLLVAVDFLLAITEFFVPSPHSVTSESDDFDEDLLSFEGGRYLDEPEFIQMEQEFVLSPKRPLVADCSLVKNYIYDGKGNVLRLQMEKTSDLNGSPSQPLIFIGKGKHLRFKNISIQNAELLDYCVYLGTDSSFSVLELDNVYLESILENKPKESLYRGKQAGGKESSKGNEGLGTEMVFDLQAVGPELTFYDSISNQMIPQVKERLLRAKLDVYSRFVLKSGDMELNAKINRLSLEASTGFNVIEPVNAEVKYSLISGKQDFHITVSDIIANFSFSVLQLIFRLQEDISSFLRITTKQVTVQCYQFDKIWTDESNLSGQRLTFWRARAPPGFAVLGDCVTPSDEPLAKGVLALNLSLAWFKRPIKFELVWESRKDGAQEECSIWMPVAPKGYIAFGCVVVQGRQPPLLSSVVCIVERRVTSSYWKDCIIYGSPEIERSKESGAFWRVDNSVGSFYVKSKNYSTDFYKPFELSHVASSSLGPIKSQSDDYDVGHAGALSEDILHRNCTVNSAEQSQVPVTVFSSIGELYETVTVFKLIWWNKGNTNSHLSIWRPVLPSGCYIAGDLAVKGYEPPSTALVLRHQQDTRALKKPTNFFLAAHLRRYGTQKELYLWQPLAPAGYSALGYIATASGKVDADLAASFTCIRNDFVAQTKYHGILWSNERSRHSDEVFSLWSVENEMGTFVAGKGLKCPSTRQALCLAELQKESEPDNLVVAAELKTLSAVIYDDLRGMMIPLVNVRLSGINVSSCGRVDLLRSTLNFSLTAMTYNGKCHAWEPLIETSDGVLRHRNKNLGNGTSNLLRIVSTNTFNVNISVTNLNTILEAYANWNTLSKFIERSKTDIKVGRLTSNEEKQPALEIRQIKTFKMTHHNKLGEDLLVRCADVNNQIKTVLLLSGCSASMQLAISRSFLDPSLKVNISRLSVWVMKIFLGSAELPATANYADKKYMSTVYVMPQLHAEDSYHLDQQSARTRSLNPRMCADPHYCVVEWNEAFAFEMGSEGCTVKIIVTELSTGVAVGYCLFSMEGNSNKTTEQKGDSQSVCVFTMRSETLKLPQEREGKVQGDSNGRIYYSAYTFPNDNAGNENTEGNAAMKLRPGTVQVCYKDTECWQEIGLNYAADVNFCHLDHDTIATETIINDMHKEITYRSLVIVKNSTDFVMDVALSDDKGDGDIKHAEVFENERYEPLLGWGSTCPGHLMPTDPKRWSKDDYTWSSQDFPGAQLPTGLQRTENWIIDKTNLTDKDGWLYASDFSSHDWSGASNEGAPDKAVRRRRWIWHGATQNMFLGSLHPQEVVPLPISTLRGGNKNYGLRVRPQEAGLGSQSGDLFEWSSVFLCKSNLETKHKKNRIAELTLSSLNETEVLVNCSRMAGSSNKNMKRFWFILDIRAKDRGINPQVNPLKDWQIEIVPPLMLENFLPVRSEYIVQEKSPTNKFLVREKGVIEPGENAHLYNVDIRQGLYLTWIPQGGWQADNIPVLISHPTKEAARRIVLKHFSSERYLNILVDHSSNAKNIIAKRIKFYVPLWIDVKKLPAIQCNFTEFKEKDKQNMHPDTKTTPNLKILEIVHLEEIDSPLTMLSSSNLEQLGISVALAETENLCFAAPTPLYPLSQADGSVELRAFDGKGLRYMKILASTKLCPYEGIATKILVLRPYITFTNRLGEVLLLKQTISDELMELHPSAWRMSFLLSVTDGPESLQLKLHDTQWSFPFSIKQQGTSYLAIRKNSTRRYIRVEVRGYEEGSRFLVIFRHGIGSAPYRLENRMQKVEIQYRQKGLHNEDWQMLQPCSATLYAWDDLEGEQILEVVMGAGSIAEYKTYDINECRTDLHQQNNGSSFFCEVAEMGSFKLVRFCEFRTRGLIGQSGAGRSSASEHDMLVRAGCSADHHGSSFSDIEVQLELGQFGISIIDSKLKELLYLYMENMSVVYATGYEGNSRRLKLYVGYLQLDNQLPFSVLPVIIVPEDARESRDSVLKVSISVLDQASDAVEVYPHIGIKVTKSAWRVNIHEPIIWELLSFYNELHLDKLHGESDVGQVDPEMRFDLIDISDVRLKLTIETAPRNRPKGLLGVWSPLVTALGNTSKMPIHLREVRQTNRYVRKSVIMNSIINRLKRDLIHNPLMLLTGVDVLGMTSSTLATLSETVAELSNDGKFMQLRDKLDRSRRIDGVGDGLKQATEAFLHSFGYAISGVVQKPLERGREKGFLGFIQGLGKAVLGVVVEPVSGALDFVSLTVDGVGASCTKCFELFERKSTFQRVRLPRFISSTGILSCYDEKSAEGQYILLLAEGKGHFPQGIFFREHSKFAWSDVYVDHFKVINNKIVMLTNERVMLLQCPKSQTNAGLFRDPCFILWDVPWKHLLALELASSGIEETPTYVVLHLCNLTSFARLIKCSSSNSNDEIHYAQTLLESIADSWRLYRPPRGYEEVSTSFQYRPSASQLESSASENTTDVHYQREVINFKQIWSSEKVDGFSLCVNMVSSKDDEDVTIWRPIIPQGYVSAGDIAHIGKHPPLVSIAYQKKDDAFKHPVGFDLIWRSWKEGYVHPLSLWMPKAPNGYHALGCVAMAAHVEPDVNEVWCAHSSIIEDARFEVQEIWRSPRGSAWTCYLHPIACDALTFMAVRQKQQIARIQPKKVVFR</sequence>
<organism evidence="9 10">
    <name type="scientific">Ceratopteris richardii</name>
    <name type="common">Triangle waterfern</name>
    <dbReference type="NCBI Taxonomy" id="49495"/>
    <lineage>
        <taxon>Eukaryota</taxon>
        <taxon>Viridiplantae</taxon>
        <taxon>Streptophyta</taxon>
        <taxon>Embryophyta</taxon>
        <taxon>Tracheophyta</taxon>
        <taxon>Polypodiopsida</taxon>
        <taxon>Polypodiidae</taxon>
        <taxon>Polypodiales</taxon>
        <taxon>Pteridineae</taxon>
        <taxon>Pteridaceae</taxon>
        <taxon>Parkerioideae</taxon>
        <taxon>Ceratopteris</taxon>
    </lineage>
</organism>
<evidence type="ECO:0000259" key="5">
    <source>
        <dbReference type="Pfam" id="PF12624"/>
    </source>
</evidence>
<evidence type="ECO:0000256" key="1">
    <source>
        <dbReference type="ARBA" id="ARBA00006545"/>
    </source>
</evidence>
<keyword evidence="3" id="KW-0445">Lipid transport</keyword>
<keyword evidence="10" id="KW-1185">Reference proteome</keyword>
<feature type="compositionally biased region" description="Polar residues" evidence="4">
    <location>
        <begin position="1048"/>
        <end position="1061"/>
    </location>
</feature>
<comment type="caution">
    <text evidence="9">The sequence shown here is derived from an EMBL/GenBank/DDBJ whole genome shotgun (WGS) entry which is preliminary data.</text>
</comment>
<evidence type="ECO:0000256" key="3">
    <source>
        <dbReference type="ARBA" id="ARBA00023055"/>
    </source>
</evidence>
<dbReference type="EMBL" id="CM035426">
    <property type="protein sequence ID" value="KAH7316121.1"/>
    <property type="molecule type" value="Genomic_DNA"/>
</dbReference>
<dbReference type="OMA" id="VHERRSY"/>
<dbReference type="InterPro" id="IPR009543">
    <property type="entry name" value="VPS13_VAB"/>
</dbReference>
<dbReference type="Pfam" id="PF25033">
    <property type="entry name" value="VPS13_M"/>
    <property type="match status" value="1"/>
</dbReference>
<reference evidence="9" key="1">
    <citation type="submission" date="2021-08" db="EMBL/GenBank/DDBJ databases">
        <title>WGS assembly of Ceratopteris richardii.</title>
        <authorList>
            <person name="Marchant D.B."/>
            <person name="Chen G."/>
            <person name="Jenkins J."/>
            <person name="Shu S."/>
            <person name="Leebens-Mack J."/>
            <person name="Grimwood J."/>
            <person name="Schmutz J."/>
            <person name="Soltis P."/>
            <person name="Soltis D."/>
            <person name="Chen Z.-H."/>
        </authorList>
    </citation>
    <scope>NUCLEOTIDE SEQUENCE</scope>
    <source>
        <strain evidence="9">Whitten #5841</strain>
        <tissue evidence="9">Leaf</tissue>
    </source>
</reference>
<feature type="domain" description="Vacuolar protein sorting-associated protein 13 VPS13 adaptor binding" evidence="7">
    <location>
        <begin position="2994"/>
        <end position="3501"/>
    </location>
</feature>
<dbReference type="GO" id="GO:0006869">
    <property type="term" value="P:lipid transport"/>
    <property type="evidence" value="ECO:0007669"/>
    <property type="project" value="UniProtKB-KW"/>
</dbReference>
<dbReference type="InterPro" id="IPR009291">
    <property type="entry name" value="Vps62"/>
</dbReference>
<dbReference type="GO" id="GO:0006623">
    <property type="term" value="P:protein targeting to vacuole"/>
    <property type="evidence" value="ECO:0007669"/>
    <property type="project" value="TreeGrafter"/>
</dbReference>
<keyword evidence="2" id="KW-0813">Transport</keyword>
<evidence type="ECO:0000313" key="10">
    <source>
        <dbReference type="Proteomes" id="UP000825935"/>
    </source>
</evidence>
<evidence type="ECO:0000259" key="8">
    <source>
        <dbReference type="Pfam" id="PF25037"/>
    </source>
</evidence>
<feature type="domain" description="Chorein N-terminal" evidence="5">
    <location>
        <begin position="1"/>
        <end position="493"/>
    </location>
</feature>
<evidence type="ECO:0000313" key="9">
    <source>
        <dbReference type="EMBL" id="KAH7316121.1"/>
    </source>
</evidence>
<evidence type="ECO:0000256" key="4">
    <source>
        <dbReference type="SAM" id="MobiDB-lite"/>
    </source>
</evidence>
<name>A0A8T2SDA0_CERRI</name>
<dbReference type="Pfam" id="PF25036">
    <property type="entry name" value="VPS13_VAB"/>
    <property type="match status" value="1"/>
</dbReference>
<gene>
    <name evidence="9" type="ORF">KP509_21G079300</name>
</gene>
<dbReference type="PANTHER" id="PTHR16166:SF137">
    <property type="entry name" value="PLECKSTRIN HOMOLOGY (PH) DOMAIN-CONTAINING PROTEIN"/>
    <property type="match status" value="1"/>
</dbReference>
<dbReference type="Pfam" id="PF25037">
    <property type="entry name" value="VPS13_C"/>
    <property type="match status" value="1"/>
</dbReference>
<dbReference type="Pfam" id="PF06101">
    <property type="entry name" value="Vps62"/>
    <property type="match status" value="3"/>
</dbReference>